<name>A0ABT8U904_9FLAO</name>
<dbReference type="RefSeq" id="WP_302717387.1">
    <property type="nucleotide sequence ID" value="NZ_JAULSJ010000031.1"/>
</dbReference>
<dbReference type="Proteomes" id="UP001168128">
    <property type="component" value="Unassembled WGS sequence"/>
</dbReference>
<protein>
    <submittedName>
        <fullName evidence="2">Uncharacterized protein</fullName>
    </submittedName>
</protein>
<sequence length="130" mass="15337">MTNEHEQKLNKLFKLLDGKTTFYVRDYYKELAINPENIDDIKVIENTINLGLRYDYFIRKGKGYYDITKFGLEAIKSGDHSIYQRKILWESKKWNLITIIISIIALIISAIQLFKDSNSSEIENLKKRTI</sequence>
<dbReference type="EMBL" id="JAULSJ010000031">
    <property type="protein sequence ID" value="MDO3426535.1"/>
    <property type="molecule type" value="Genomic_DNA"/>
</dbReference>
<evidence type="ECO:0000313" key="2">
    <source>
        <dbReference type="EMBL" id="MDO3426535.1"/>
    </source>
</evidence>
<comment type="caution">
    <text evidence="2">The sequence shown here is derived from an EMBL/GenBank/DDBJ whole genome shotgun (WGS) entry which is preliminary data.</text>
</comment>
<evidence type="ECO:0000313" key="3">
    <source>
        <dbReference type="Proteomes" id="UP001168128"/>
    </source>
</evidence>
<feature type="transmembrane region" description="Helical" evidence="1">
    <location>
        <begin position="94"/>
        <end position="114"/>
    </location>
</feature>
<reference evidence="2" key="1">
    <citation type="submission" date="2023-07" db="EMBL/GenBank/DDBJ databases">
        <title>AMR profile of multidrug- resistance Chryseobacterium gambrini related strain.</title>
        <authorList>
            <person name="Kirdat K."/>
            <person name="Bhatt A."/>
            <person name="Kuyare S."/>
            <person name="Yadav A."/>
        </authorList>
    </citation>
    <scope>NUCLEOTIDE SEQUENCE</scope>
    <source>
        <strain evidence="2">APV-1</strain>
    </source>
</reference>
<proteinExistence type="predicted"/>
<organism evidence="2 3">
    <name type="scientific">Chryseobacterium urinae</name>
    <dbReference type="NCBI Taxonomy" id="3058400"/>
    <lineage>
        <taxon>Bacteria</taxon>
        <taxon>Pseudomonadati</taxon>
        <taxon>Bacteroidota</taxon>
        <taxon>Flavobacteriia</taxon>
        <taxon>Flavobacteriales</taxon>
        <taxon>Weeksellaceae</taxon>
        <taxon>Chryseobacterium group</taxon>
        <taxon>Chryseobacterium</taxon>
    </lineage>
</organism>
<keyword evidence="1" id="KW-0812">Transmembrane</keyword>
<gene>
    <name evidence="2" type="ORF">QWT87_16765</name>
</gene>
<accession>A0ABT8U904</accession>
<keyword evidence="1" id="KW-1133">Transmembrane helix</keyword>
<keyword evidence="3" id="KW-1185">Reference proteome</keyword>
<keyword evidence="1" id="KW-0472">Membrane</keyword>
<evidence type="ECO:0000256" key="1">
    <source>
        <dbReference type="SAM" id="Phobius"/>
    </source>
</evidence>